<dbReference type="Pfam" id="PF14534">
    <property type="entry name" value="DUF4440"/>
    <property type="match status" value="1"/>
</dbReference>
<dbReference type="Proteomes" id="UP001556692">
    <property type="component" value="Unassembled WGS sequence"/>
</dbReference>
<name>A0ABV3SL44_9HYPH</name>
<reference evidence="2 3" key="1">
    <citation type="submission" date="2024-05" db="EMBL/GenBank/DDBJ databases">
        <authorList>
            <person name="Jiang F."/>
        </authorList>
    </citation>
    <scope>NUCLEOTIDE SEQUENCE [LARGE SCALE GENOMIC DNA]</scope>
    <source>
        <strain evidence="2 3">LZ166</strain>
    </source>
</reference>
<proteinExistence type="predicted"/>
<dbReference type="Gene3D" id="3.10.450.50">
    <property type="match status" value="1"/>
</dbReference>
<evidence type="ECO:0000259" key="1">
    <source>
        <dbReference type="Pfam" id="PF14534"/>
    </source>
</evidence>
<keyword evidence="3" id="KW-1185">Reference proteome</keyword>
<dbReference type="SUPFAM" id="SSF54427">
    <property type="entry name" value="NTF2-like"/>
    <property type="match status" value="1"/>
</dbReference>
<dbReference type="EMBL" id="JBDPGJ010000004">
    <property type="protein sequence ID" value="MEX0407482.1"/>
    <property type="molecule type" value="Genomic_DNA"/>
</dbReference>
<feature type="domain" description="DUF4440" evidence="1">
    <location>
        <begin position="10"/>
        <end position="117"/>
    </location>
</feature>
<evidence type="ECO:0000313" key="3">
    <source>
        <dbReference type="Proteomes" id="UP001556692"/>
    </source>
</evidence>
<sequence>MGDRQFSELAARAERRLQAMLEADAAGLDALLHDDLIYIHSSGNIDGKQSHIASVAEKTVVYEAFSPSNVRFVGVDGSTVLRTGSVRIAVVVRGSPKALHVAFIEVWTNAGGREWRMISWQSTSLPA</sequence>
<evidence type="ECO:0000313" key="2">
    <source>
        <dbReference type="EMBL" id="MEX0407482.1"/>
    </source>
</evidence>
<dbReference type="InterPro" id="IPR027843">
    <property type="entry name" value="DUF4440"/>
</dbReference>
<dbReference type="InterPro" id="IPR032710">
    <property type="entry name" value="NTF2-like_dom_sf"/>
</dbReference>
<protein>
    <submittedName>
        <fullName evidence="2">Nuclear transport factor 2 family protein</fullName>
    </submittedName>
</protein>
<comment type="caution">
    <text evidence="2">The sequence shown here is derived from an EMBL/GenBank/DDBJ whole genome shotgun (WGS) entry which is preliminary data.</text>
</comment>
<dbReference type="RefSeq" id="WP_367955361.1">
    <property type="nucleotide sequence ID" value="NZ_JBDPGJ010000004.1"/>
</dbReference>
<organism evidence="2 3">
    <name type="scientific">Aquibium pacificus</name>
    <dbReference type="NCBI Taxonomy" id="3153579"/>
    <lineage>
        <taxon>Bacteria</taxon>
        <taxon>Pseudomonadati</taxon>
        <taxon>Pseudomonadota</taxon>
        <taxon>Alphaproteobacteria</taxon>
        <taxon>Hyphomicrobiales</taxon>
        <taxon>Phyllobacteriaceae</taxon>
        <taxon>Aquibium</taxon>
    </lineage>
</organism>
<gene>
    <name evidence="2" type="ORF">ABGN05_17620</name>
</gene>
<accession>A0ABV3SL44</accession>